<organism evidence="1 2">
    <name type="scientific">Dryococelus australis</name>
    <dbReference type="NCBI Taxonomy" id="614101"/>
    <lineage>
        <taxon>Eukaryota</taxon>
        <taxon>Metazoa</taxon>
        <taxon>Ecdysozoa</taxon>
        <taxon>Arthropoda</taxon>
        <taxon>Hexapoda</taxon>
        <taxon>Insecta</taxon>
        <taxon>Pterygota</taxon>
        <taxon>Neoptera</taxon>
        <taxon>Polyneoptera</taxon>
        <taxon>Phasmatodea</taxon>
        <taxon>Verophasmatodea</taxon>
        <taxon>Anareolatae</taxon>
        <taxon>Phasmatidae</taxon>
        <taxon>Eurycanthinae</taxon>
        <taxon>Dryococelus</taxon>
    </lineage>
</organism>
<keyword evidence="2" id="KW-1185">Reference proteome</keyword>
<protein>
    <submittedName>
        <fullName evidence="1">Uncharacterized protein</fullName>
    </submittedName>
</protein>
<reference evidence="1 2" key="1">
    <citation type="submission" date="2023-02" db="EMBL/GenBank/DDBJ databases">
        <title>LHISI_Scaffold_Assembly.</title>
        <authorList>
            <person name="Stuart O.P."/>
            <person name="Cleave R."/>
            <person name="Magrath M.J.L."/>
            <person name="Mikheyev A.S."/>
        </authorList>
    </citation>
    <scope>NUCLEOTIDE SEQUENCE [LARGE SCALE GENOMIC DNA]</scope>
    <source>
        <strain evidence="1">Daus_M_001</strain>
        <tissue evidence="1">Leg muscle</tissue>
    </source>
</reference>
<accession>A0ABQ9IH60</accession>
<proteinExistence type="predicted"/>
<dbReference type="EMBL" id="JARBHB010000001">
    <property type="protein sequence ID" value="KAJ8896015.1"/>
    <property type="molecule type" value="Genomic_DNA"/>
</dbReference>
<evidence type="ECO:0000313" key="1">
    <source>
        <dbReference type="EMBL" id="KAJ8896015.1"/>
    </source>
</evidence>
<gene>
    <name evidence="1" type="ORF">PR048_001356</name>
</gene>
<evidence type="ECO:0000313" key="2">
    <source>
        <dbReference type="Proteomes" id="UP001159363"/>
    </source>
</evidence>
<dbReference type="Proteomes" id="UP001159363">
    <property type="component" value="Chromosome 1"/>
</dbReference>
<sequence length="666" mass="74682">MSVRVNTNSKTTHENTPAHIKEMASKKMCDHCCWLIGGRNTRLFKHGYPLQLFVPPTPISAKQLDTRRTRRLQAASNREMCRSVCAAVVSSSVKRVELSGRRPDGSKGKWLKRVDSFTTRIKATRRWKDRTHASRAPCAEGLHILQSALPVTLHRFLPHSHKHNQGIVPDDAAGRWVFSRISRFPHFIPELLHSHLISTSSALKISLLRVTQFSYTNSTLKNAVDKDAALKTANFICDRLAVPLRDIWLPPRPVDSAHMTCGTWSVGGTHEALCGPVDELESSQLKNSFCGLDELHLFLFQNADYFSWRSDFQKEAACRCDGAQTSPDSQSHSFKLGRRNITPAARQADSNAVNNELYNTYIYTQAKKTNSLNGCCVFCTALLSVGANTPKKSHRSNLNNATTNSCMPLDHFIATENLFPKQAYCTFSNYVLSRTPHGNTLLTHVTVSGSQETASYQHQVRGKWFEARHHQYLVAFSLSEHKGDIRPKLSDAERDRQYECKFSNSPRFPIPAHAPRRTSGSNPARLAGQSQVHCRLKSHVEHIGDGSDLHSLDQFWPSGPQRRVFSSARAAPASCCFILNLAPPPHLSSSRRVRLFIPYPWHTLYIRGRCTATSTSVRTPEILPLQLQSHYHDRCGNATDENSGRIAHTSTLSVENIRFSTIAKSC</sequence>
<name>A0ABQ9IH60_9NEOP</name>
<comment type="caution">
    <text evidence="1">The sequence shown here is derived from an EMBL/GenBank/DDBJ whole genome shotgun (WGS) entry which is preliminary data.</text>
</comment>